<dbReference type="RefSeq" id="WP_378236974.1">
    <property type="nucleotide sequence ID" value="NZ_JBHRWK010000005.1"/>
</dbReference>
<evidence type="ECO:0000313" key="1">
    <source>
        <dbReference type="EMBL" id="MFC3448311.1"/>
    </source>
</evidence>
<protein>
    <submittedName>
        <fullName evidence="1">Uncharacterized protein</fullName>
    </submittedName>
</protein>
<reference evidence="2" key="1">
    <citation type="journal article" date="2019" name="Int. J. Syst. Evol. Microbiol.">
        <title>The Global Catalogue of Microorganisms (GCM) 10K type strain sequencing project: providing services to taxonomists for standard genome sequencing and annotation.</title>
        <authorList>
            <consortium name="The Broad Institute Genomics Platform"/>
            <consortium name="The Broad Institute Genome Sequencing Center for Infectious Disease"/>
            <person name="Wu L."/>
            <person name="Ma J."/>
        </authorList>
    </citation>
    <scope>NUCLEOTIDE SEQUENCE [LARGE SCALE GENOMIC DNA]</scope>
    <source>
        <strain evidence="2">CGMCC 4.7676</strain>
    </source>
</reference>
<evidence type="ECO:0000313" key="2">
    <source>
        <dbReference type="Proteomes" id="UP001595645"/>
    </source>
</evidence>
<comment type="caution">
    <text evidence="1">The sequence shown here is derived from an EMBL/GenBank/DDBJ whole genome shotgun (WGS) entry which is preliminary data.</text>
</comment>
<organism evidence="1 2">
    <name type="scientific">Amycolatopsis speibonae</name>
    <dbReference type="NCBI Taxonomy" id="1450224"/>
    <lineage>
        <taxon>Bacteria</taxon>
        <taxon>Bacillati</taxon>
        <taxon>Actinomycetota</taxon>
        <taxon>Actinomycetes</taxon>
        <taxon>Pseudonocardiales</taxon>
        <taxon>Pseudonocardiaceae</taxon>
        <taxon>Amycolatopsis</taxon>
    </lineage>
</organism>
<keyword evidence="2" id="KW-1185">Reference proteome</keyword>
<dbReference type="Proteomes" id="UP001595645">
    <property type="component" value="Unassembled WGS sequence"/>
</dbReference>
<dbReference type="EMBL" id="JBHRWK010000005">
    <property type="protein sequence ID" value="MFC3448311.1"/>
    <property type="molecule type" value="Genomic_DNA"/>
</dbReference>
<gene>
    <name evidence="1" type="ORF">ACFOSH_02610</name>
</gene>
<proteinExistence type="predicted"/>
<name>A0ABV7NPH6_9PSEU</name>
<accession>A0ABV7NPH6</accession>
<sequence length="136" mass="15215">MASNVEQEAGKRLRSELRHLVKKSGHVWQHSGVSQLRAPSWFVTEYGLPFSDWPAKACRFATKISRAAALGIANAKSPEEVAEAVRGFVRVFNDRPGIDTIEREDLGEAVALLVAEEPFAVTEELALSWFDQERDY</sequence>